<sequence>MDEMPLPSPTSDIEAQYDSRIRLSCQNSRKSTASLSTLTEQGTQLQSPPQHDHDSADESTNSNQPSTLDVDSHCSKKYKPVATEEDGPNHIEFKKRGIEAFTIITDSASITLPLALAVFVMVLWHLDGREANMGTYIHWENAKLPKFTRHYCALE</sequence>
<evidence type="ECO:0000313" key="3">
    <source>
        <dbReference type="EMBL" id="KAK1622888.1"/>
    </source>
</evidence>
<feature type="transmembrane region" description="Helical" evidence="2">
    <location>
        <begin position="103"/>
        <end position="126"/>
    </location>
</feature>
<keyword evidence="4" id="KW-1185">Reference proteome</keyword>
<feature type="region of interest" description="Disordered" evidence="1">
    <location>
        <begin position="26"/>
        <end position="87"/>
    </location>
</feature>
<name>A0AAI9ZEQ8_9PEZI</name>
<reference evidence="3" key="1">
    <citation type="submission" date="2021-06" db="EMBL/GenBank/DDBJ databases">
        <title>Comparative genomics, transcriptomics and evolutionary studies reveal genomic signatures of adaptation to plant cell wall in hemibiotrophic fungi.</title>
        <authorList>
            <consortium name="DOE Joint Genome Institute"/>
            <person name="Baroncelli R."/>
            <person name="Diaz J.F."/>
            <person name="Benocci T."/>
            <person name="Peng M."/>
            <person name="Battaglia E."/>
            <person name="Haridas S."/>
            <person name="Andreopoulos W."/>
            <person name="Labutti K."/>
            <person name="Pangilinan J."/>
            <person name="Floch G.L."/>
            <person name="Makela M.R."/>
            <person name="Henrissat B."/>
            <person name="Grigoriev I.V."/>
            <person name="Crouch J.A."/>
            <person name="De Vries R.P."/>
            <person name="Sukno S.A."/>
            <person name="Thon M.R."/>
        </authorList>
    </citation>
    <scope>NUCLEOTIDE SEQUENCE</scope>
    <source>
        <strain evidence="3">CBS 102054</strain>
    </source>
</reference>
<keyword evidence="2" id="KW-1133">Transmembrane helix</keyword>
<organism evidence="3 4">
    <name type="scientific">Colletotrichum phormii</name>
    <dbReference type="NCBI Taxonomy" id="359342"/>
    <lineage>
        <taxon>Eukaryota</taxon>
        <taxon>Fungi</taxon>
        <taxon>Dikarya</taxon>
        <taxon>Ascomycota</taxon>
        <taxon>Pezizomycotina</taxon>
        <taxon>Sordariomycetes</taxon>
        <taxon>Hypocreomycetidae</taxon>
        <taxon>Glomerellales</taxon>
        <taxon>Glomerellaceae</taxon>
        <taxon>Colletotrichum</taxon>
        <taxon>Colletotrichum acutatum species complex</taxon>
    </lineage>
</organism>
<dbReference type="RefSeq" id="XP_060438883.1">
    <property type="nucleotide sequence ID" value="XM_060591507.1"/>
</dbReference>
<protein>
    <submittedName>
        <fullName evidence="3">Uncharacterized protein</fullName>
    </submittedName>
</protein>
<keyword evidence="2" id="KW-0812">Transmembrane</keyword>
<gene>
    <name evidence="3" type="ORF">BDP81DRAFT_440435</name>
</gene>
<keyword evidence="2" id="KW-0472">Membrane</keyword>
<evidence type="ECO:0000313" key="4">
    <source>
        <dbReference type="Proteomes" id="UP001243989"/>
    </source>
</evidence>
<feature type="compositionally biased region" description="Polar residues" evidence="1">
    <location>
        <begin position="58"/>
        <end position="69"/>
    </location>
</feature>
<comment type="caution">
    <text evidence="3">The sequence shown here is derived from an EMBL/GenBank/DDBJ whole genome shotgun (WGS) entry which is preliminary data.</text>
</comment>
<dbReference type="GeneID" id="85476369"/>
<evidence type="ECO:0000256" key="2">
    <source>
        <dbReference type="SAM" id="Phobius"/>
    </source>
</evidence>
<feature type="compositionally biased region" description="Polar residues" evidence="1">
    <location>
        <begin position="26"/>
        <end position="49"/>
    </location>
</feature>
<dbReference type="EMBL" id="JAHMHQ010000032">
    <property type="protein sequence ID" value="KAK1622888.1"/>
    <property type="molecule type" value="Genomic_DNA"/>
</dbReference>
<evidence type="ECO:0000256" key="1">
    <source>
        <dbReference type="SAM" id="MobiDB-lite"/>
    </source>
</evidence>
<dbReference type="AlphaFoldDB" id="A0AAI9ZEQ8"/>
<dbReference type="Proteomes" id="UP001243989">
    <property type="component" value="Unassembled WGS sequence"/>
</dbReference>
<accession>A0AAI9ZEQ8</accession>
<proteinExistence type="predicted"/>